<reference evidence="4 5" key="1">
    <citation type="journal article" date="2011" name="Cell">
        <title>Insight into structure and assembly of the nuclear pore complex by utilizing the genome of a eukaryotic thermophile.</title>
        <authorList>
            <person name="Amlacher S."/>
            <person name="Sarges P."/>
            <person name="Flemming D."/>
            <person name="van Noort V."/>
            <person name="Kunze R."/>
            <person name="Devos D.P."/>
            <person name="Arumugam M."/>
            <person name="Bork P."/>
            <person name="Hurt E."/>
        </authorList>
    </citation>
    <scope>NUCLEOTIDE SEQUENCE [LARGE SCALE GENOMIC DNA]</scope>
    <source>
        <strain evidence="5">DSM 1495 / CBS 144.50 / IMI 039719</strain>
    </source>
</reference>
<dbReference type="OrthoDB" id="19419at2759"/>
<dbReference type="SUPFAM" id="SSF143113">
    <property type="entry name" value="NAP-like"/>
    <property type="match status" value="1"/>
</dbReference>
<dbReference type="Gene3D" id="3.30.1120.90">
    <property type="entry name" value="Nucleosome assembly protein"/>
    <property type="match status" value="1"/>
</dbReference>
<evidence type="ECO:0000313" key="5">
    <source>
        <dbReference type="Proteomes" id="UP000008066"/>
    </source>
</evidence>
<evidence type="ECO:0008006" key="6">
    <source>
        <dbReference type="Google" id="ProtNLM"/>
    </source>
</evidence>
<feature type="compositionally biased region" description="Acidic residues" evidence="3">
    <location>
        <begin position="242"/>
        <end position="262"/>
    </location>
</feature>
<dbReference type="GeneID" id="18260171"/>
<evidence type="ECO:0000256" key="2">
    <source>
        <dbReference type="RuleBase" id="RU003876"/>
    </source>
</evidence>
<dbReference type="Pfam" id="PF00956">
    <property type="entry name" value="NAP"/>
    <property type="match status" value="1"/>
</dbReference>
<dbReference type="GO" id="GO:0006334">
    <property type="term" value="P:nucleosome assembly"/>
    <property type="evidence" value="ECO:0007669"/>
    <property type="project" value="InterPro"/>
</dbReference>
<dbReference type="GO" id="GO:0005634">
    <property type="term" value="C:nucleus"/>
    <property type="evidence" value="ECO:0007669"/>
    <property type="project" value="InterPro"/>
</dbReference>
<evidence type="ECO:0000313" key="4">
    <source>
        <dbReference type="EMBL" id="EGS18118.1"/>
    </source>
</evidence>
<organism evidence="5">
    <name type="scientific">Chaetomium thermophilum (strain DSM 1495 / CBS 144.50 / IMI 039719)</name>
    <name type="common">Thermochaetoides thermophila</name>
    <dbReference type="NCBI Taxonomy" id="759272"/>
    <lineage>
        <taxon>Eukaryota</taxon>
        <taxon>Fungi</taxon>
        <taxon>Dikarya</taxon>
        <taxon>Ascomycota</taxon>
        <taxon>Pezizomycotina</taxon>
        <taxon>Sordariomycetes</taxon>
        <taxon>Sordariomycetidae</taxon>
        <taxon>Sordariales</taxon>
        <taxon>Chaetomiaceae</taxon>
        <taxon>Thermochaetoides</taxon>
    </lineage>
</organism>
<dbReference type="Proteomes" id="UP000008066">
    <property type="component" value="Unassembled WGS sequence"/>
</dbReference>
<dbReference type="STRING" id="759272.G0SFA2"/>
<dbReference type="HOGENOM" id="CLU_038163_0_0_1"/>
<dbReference type="EMBL" id="GL988046">
    <property type="protein sequence ID" value="EGS18118.1"/>
    <property type="molecule type" value="Genomic_DNA"/>
</dbReference>
<comment type="similarity">
    <text evidence="1 2">Belongs to the nucleosome assembly protein (NAP) family.</text>
</comment>
<evidence type="ECO:0000256" key="1">
    <source>
        <dbReference type="ARBA" id="ARBA00009947"/>
    </source>
</evidence>
<feature type="region of interest" description="Disordered" evidence="3">
    <location>
        <begin position="220"/>
        <end position="267"/>
    </location>
</feature>
<protein>
    <recommendedName>
        <fullName evidence="6">Nucleosome assembly protein</fullName>
    </recommendedName>
</protein>
<feature type="compositionally biased region" description="Acidic residues" evidence="3">
    <location>
        <begin position="294"/>
        <end position="311"/>
    </location>
</feature>
<feature type="compositionally biased region" description="Basic residues" evidence="3">
    <location>
        <begin position="317"/>
        <end position="330"/>
    </location>
</feature>
<evidence type="ECO:0000256" key="3">
    <source>
        <dbReference type="SAM" id="MobiDB-lite"/>
    </source>
</evidence>
<gene>
    <name evidence="4" type="ORF">CTHT_0061330</name>
</gene>
<dbReference type="OMA" id="RFTFEFK"/>
<keyword evidence="5" id="KW-1185">Reference proteome</keyword>
<dbReference type="KEGG" id="cthr:CTHT_0061330"/>
<dbReference type="InterPro" id="IPR002164">
    <property type="entry name" value="NAP_family"/>
</dbReference>
<dbReference type="PANTHER" id="PTHR11875">
    <property type="entry name" value="TESTIS-SPECIFIC Y-ENCODED PROTEIN"/>
    <property type="match status" value="1"/>
</dbReference>
<name>G0SFA2_CHATD</name>
<feature type="region of interest" description="Disordered" evidence="3">
    <location>
        <begin position="294"/>
        <end position="330"/>
    </location>
</feature>
<accession>G0SFA2</accession>
<proteinExistence type="inferred from homology"/>
<dbReference type="AlphaFoldDB" id="G0SFA2"/>
<dbReference type="RefSeq" id="XP_006696449.1">
    <property type="nucleotide sequence ID" value="XM_006696386.1"/>
</dbReference>
<sequence length="330" mass="38444">MADQIEDTPVYYEELYDLEREFEDVEVEIIRQQYILSKPLYAKRAELVAKIPKFWALVLEQAPVEIDEYIQPTDANVLYSHLTNLTVSRFSLEEDEKKGDPRNFLVRFEFSENEYFEDRVIEKKFWWRHSKDGFEGLVSEPVTIKWKEGKDLTEGLLDLAKAVYDEQLAAPKEAKKGKQTELTEKQKTLKKKISETGMGGVSFFCFFGYVGEIVSEEESKEVIAKENERRKKRQAGEKVKDEDEDMEDEEDLDDDEEDDELDIFPPGDVVAVTIADELWPNAIKYFTQAQDQDLDDVDFEDFEEDDEEEENSGNARPPKKHKRCASGCKH</sequence>
<dbReference type="eggNOG" id="KOG1508">
    <property type="taxonomic scope" value="Eukaryota"/>
</dbReference>
<feature type="compositionally biased region" description="Basic and acidic residues" evidence="3">
    <location>
        <begin position="220"/>
        <end position="241"/>
    </location>
</feature>
<dbReference type="InterPro" id="IPR037231">
    <property type="entry name" value="NAP-like_sf"/>
</dbReference>